<dbReference type="GO" id="GO:0016868">
    <property type="term" value="F:intramolecular phosphotransferase activity"/>
    <property type="evidence" value="ECO:0007669"/>
    <property type="project" value="InterPro"/>
</dbReference>
<dbReference type="Pfam" id="PF00408">
    <property type="entry name" value="PGM_PMM_IV"/>
    <property type="match status" value="1"/>
</dbReference>
<dbReference type="InterPro" id="IPR005841">
    <property type="entry name" value="Alpha-D-phosphohexomutase_SF"/>
</dbReference>
<dbReference type="Proteomes" id="UP000298595">
    <property type="component" value="Plasmid p6"/>
</dbReference>
<dbReference type="AlphaFoldDB" id="A0A4D8PU87"/>
<dbReference type="InterPro" id="IPR016055">
    <property type="entry name" value="A-D-PHexomutase_a/b/a-I/II/III"/>
</dbReference>
<dbReference type="InterPro" id="IPR005845">
    <property type="entry name" value="A-D-PHexomutase_a/b/a-II"/>
</dbReference>
<dbReference type="InterPro" id="IPR016066">
    <property type="entry name" value="A-D-PHexomutase_CS"/>
</dbReference>
<evidence type="ECO:0000256" key="3">
    <source>
        <dbReference type="ARBA" id="ARBA00022553"/>
    </source>
</evidence>
<feature type="domain" description="Alpha-D-phosphohexomutase alpha/beta/alpha" evidence="9">
    <location>
        <begin position="12"/>
        <end position="126"/>
    </location>
</feature>
<evidence type="ECO:0000256" key="5">
    <source>
        <dbReference type="ARBA" id="ARBA00022842"/>
    </source>
</evidence>
<feature type="domain" description="Alpha-D-phosphohexomutase C-terminal" evidence="8">
    <location>
        <begin position="373"/>
        <end position="448"/>
    </location>
</feature>
<evidence type="ECO:0000256" key="4">
    <source>
        <dbReference type="ARBA" id="ARBA00022723"/>
    </source>
</evidence>
<dbReference type="Pfam" id="PF02878">
    <property type="entry name" value="PGM_PMM_I"/>
    <property type="match status" value="1"/>
</dbReference>
<proteinExistence type="inferred from homology"/>
<sequence>MSEAHTFHPTVLREYDIRGIVGSTLTAADARAVGRAFGTVVARGGGKTVCVGYDGRLSSPELEAALVDGLVACGLHVLRIGLGPTPMLYFATRDREAAAGIMITGSHNPPDYNGIKMMLGKGPVYGQQILDLGIIASKANYVSGEGSSEQVDIKDAYVERLLRDYDGTRDLTIAWDAGNGASGEILRRLTAKLPGKHILLFDEIDGNFPNHHPDPTVEKNLVDLKKAVAENGCDIGIGFDGDGDRIGAIDHRGRVVWGDQLVAIYAADVLKSHPGATIIADVKASQTLFDEIARLGGTPLMWKTGHSLLKAKMAELGSPLAGEMSGHIFFADKWYGFDDALYCAVRLIGLVSKLNQPLSDLRDRLPPVVNTPETRFQVSEERKFQVVQEVKGRLKDEGADVNDIDGVRVKTADGWWLLRASNTQDVLVARAESGTPEGLERLKDMVVAQLEASGLQAPSFEDGGSAH</sequence>
<dbReference type="InterPro" id="IPR005846">
    <property type="entry name" value="A-D-PHexomutase_a/b/a-III"/>
</dbReference>
<comment type="cofactor">
    <cofactor evidence="1">
        <name>Mg(2+)</name>
        <dbReference type="ChEBI" id="CHEBI:18420"/>
    </cofactor>
</comment>
<geneLocation type="plasmid" evidence="12 13">
    <name>p6</name>
</geneLocation>
<evidence type="ECO:0000313" key="12">
    <source>
        <dbReference type="EMBL" id="QCO00378.1"/>
    </source>
</evidence>
<dbReference type="CDD" id="cd03089">
    <property type="entry name" value="PMM_PGM"/>
    <property type="match status" value="1"/>
</dbReference>
<keyword evidence="3" id="KW-0597">Phosphoprotein</keyword>
<dbReference type="Pfam" id="PF02880">
    <property type="entry name" value="PGM_PMM_III"/>
    <property type="match status" value="1"/>
</dbReference>
<feature type="domain" description="Alpha-D-phosphohexomutase alpha/beta/alpha" evidence="11">
    <location>
        <begin position="257"/>
        <end position="366"/>
    </location>
</feature>
<evidence type="ECO:0000256" key="6">
    <source>
        <dbReference type="ARBA" id="ARBA00023235"/>
    </source>
</evidence>
<keyword evidence="5 7" id="KW-0460">Magnesium</keyword>
<evidence type="ECO:0000259" key="9">
    <source>
        <dbReference type="Pfam" id="PF02878"/>
    </source>
</evidence>
<dbReference type="EMBL" id="CP032327">
    <property type="protein sequence ID" value="QCO00378.1"/>
    <property type="molecule type" value="Genomic_DNA"/>
</dbReference>
<dbReference type="GO" id="GO:0000287">
    <property type="term" value="F:magnesium ion binding"/>
    <property type="evidence" value="ECO:0007669"/>
    <property type="project" value="InterPro"/>
</dbReference>
<evidence type="ECO:0000259" key="11">
    <source>
        <dbReference type="Pfam" id="PF02880"/>
    </source>
</evidence>
<accession>A0A4D8PU87</accession>
<organism evidence="12 13">
    <name type="scientific">Azospirillum argentinense</name>
    <dbReference type="NCBI Taxonomy" id="2970906"/>
    <lineage>
        <taxon>Bacteria</taxon>
        <taxon>Pseudomonadati</taxon>
        <taxon>Pseudomonadota</taxon>
        <taxon>Alphaproteobacteria</taxon>
        <taxon>Rhodospirillales</taxon>
        <taxon>Azospirillaceae</taxon>
        <taxon>Azospirillum</taxon>
    </lineage>
</organism>
<evidence type="ECO:0000256" key="1">
    <source>
        <dbReference type="ARBA" id="ARBA00001946"/>
    </source>
</evidence>
<name>A0A4D8PU87_9PROT</name>
<dbReference type="SUPFAM" id="SSF55957">
    <property type="entry name" value="Phosphoglucomutase, C-terminal domain"/>
    <property type="match status" value="1"/>
</dbReference>
<dbReference type="Pfam" id="PF02879">
    <property type="entry name" value="PGM_PMM_II"/>
    <property type="match status" value="1"/>
</dbReference>
<dbReference type="KEGG" id="aare:D3093_34595"/>
<comment type="similarity">
    <text evidence="2 7">Belongs to the phosphohexose mutase family.</text>
</comment>
<gene>
    <name evidence="12" type="ORF">D3093_34595</name>
</gene>
<keyword evidence="12" id="KW-0614">Plasmid</keyword>
<evidence type="ECO:0000313" key="13">
    <source>
        <dbReference type="Proteomes" id="UP000298595"/>
    </source>
</evidence>
<dbReference type="InterPro" id="IPR005843">
    <property type="entry name" value="A-D-PHexomutase_C"/>
</dbReference>
<keyword evidence="4 7" id="KW-0479">Metal-binding</keyword>
<evidence type="ECO:0000256" key="7">
    <source>
        <dbReference type="RuleBase" id="RU004326"/>
    </source>
</evidence>
<keyword evidence="6" id="KW-0413">Isomerase</keyword>
<dbReference type="SUPFAM" id="SSF53738">
    <property type="entry name" value="Phosphoglucomutase, first 3 domains"/>
    <property type="match status" value="3"/>
</dbReference>
<dbReference type="PANTHER" id="PTHR43771">
    <property type="entry name" value="PHOSPHOMANNOMUTASE"/>
    <property type="match status" value="1"/>
</dbReference>
<evidence type="ECO:0000259" key="10">
    <source>
        <dbReference type="Pfam" id="PF02879"/>
    </source>
</evidence>
<evidence type="ECO:0000256" key="2">
    <source>
        <dbReference type="ARBA" id="ARBA00010231"/>
    </source>
</evidence>
<dbReference type="InterPro" id="IPR005844">
    <property type="entry name" value="A-D-PHexomutase_a/b/a-I"/>
</dbReference>
<reference evidence="12 13" key="1">
    <citation type="submission" date="2018-09" db="EMBL/GenBank/DDBJ databases">
        <title>Whole genome based analysis of evolution and adaptive divergence in Indian and Brazilian strains of Azospirillum brasilense.</title>
        <authorList>
            <person name="Singh C."/>
            <person name="Tripathi A.K."/>
        </authorList>
    </citation>
    <scope>NUCLEOTIDE SEQUENCE [LARGE SCALE GENOMIC DNA]</scope>
    <source>
        <strain evidence="12 13">MTCC4035</strain>
        <plasmid evidence="12 13">p6</plasmid>
    </source>
</reference>
<dbReference type="PROSITE" id="PS00710">
    <property type="entry name" value="PGM_PMM"/>
    <property type="match status" value="1"/>
</dbReference>
<dbReference type="Gene3D" id="3.30.310.50">
    <property type="entry name" value="Alpha-D-phosphohexomutase, C-terminal domain"/>
    <property type="match status" value="1"/>
</dbReference>
<dbReference type="NCBIfam" id="NF046027">
    <property type="entry name" value="PhglucPhmanMutPgmG"/>
    <property type="match status" value="1"/>
</dbReference>
<dbReference type="InterPro" id="IPR036900">
    <property type="entry name" value="A-D-PHexomutase_C_sf"/>
</dbReference>
<dbReference type="PRINTS" id="PR00509">
    <property type="entry name" value="PGMPMM"/>
</dbReference>
<protein>
    <submittedName>
        <fullName evidence="12">Phosphomannomutase/phosphoglucomutase</fullName>
    </submittedName>
</protein>
<dbReference type="Gene3D" id="3.40.120.10">
    <property type="entry name" value="Alpha-D-Glucose-1,6-Bisphosphate, subunit A, domain 3"/>
    <property type="match status" value="3"/>
</dbReference>
<evidence type="ECO:0000259" key="8">
    <source>
        <dbReference type="Pfam" id="PF00408"/>
    </source>
</evidence>
<feature type="domain" description="Alpha-D-phosphohexomutase alpha/beta/alpha" evidence="10">
    <location>
        <begin position="156"/>
        <end position="253"/>
    </location>
</feature>
<dbReference type="RefSeq" id="WP_137119076.1">
    <property type="nucleotide sequence ID" value="NZ_CP032327.1"/>
</dbReference>
<dbReference type="GO" id="GO:0005975">
    <property type="term" value="P:carbohydrate metabolic process"/>
    <property type="evidence" value="ECO:0007669"/>
    <property type="project" value="InterPro"/>
</dbReference>
<dbReference type="PANTHER" id="PTHR43771:SF2">
    <property type="entry name" value="PHOSPHOMANNOMUTASE_PHOSPHOGLUCOMUTASE"/>
    <property type="match status" value="1"/>
</dbReference>